<evidence type="ECO:0000256" key="6">
    <source>
        <dbReference type="ARBA" id="ARBA00023004"/>
    </source>
</evidence>
<evidence type="ECO:0000259" key="7">
    <source>
        <dbReference type="PROSITE" id="PS51471"/>
    </source>
</evidence>
<reference evidence="9" key="1">
    <citation type="journal article" date="2014" name="Environ. Microbiol.">
        <title>Comparative genomics of the marine bacterial genus Glaciecola reveals the high degree of genomic diversity and genomic characteristic for cold adaptation.</title>
        <authorList>
            <person name="Qin Q.L."/>
            <person name="Xie B.B."/>
            <person name="Yu Y."/>
            <person name="Shu Y.L."/>
            <person name="Rong J.C."/>
            <person name="Zhang Y.J."/>
            <person name="Zhao D.L."/>
            <person name="Chen X.L."/>
            <person name="Zhang X.Y."/>
            <person name="Chen B."/>
            <person name="Zhou B.C."/>
            <person name="Zhang Y.Z."/>
        </authorList>
    </citation>
    <scope>NUCLEOTIDE SEQUENCE [LARGE SCALE GENOMIC DNA]</scope>
    <source>
        <strain evidence="9">ACAM 615</strain>
    </source>
</reference>
<dbReference type="PROSITE" id="PS51471">
    <property type="entry name" value="FE2OG_OXY"/>
    <property type="match status" value="1"/>
</dbReference>
<keyword evidence="4" id="KW-0223">Dioxygenase</keyword>
<evidence type="ECO:0000256" key="5">
    <source>
        <dbReference type="ARBA" id="ARBA00023002"/>
    </source>
</evidence>
<feature type="domain" description="Fe2OG dioxygenase" evidence="7">
    <location>
        <begin position="113"/>
        <end position="215"/>
    </location>
</feature>
<dbReference type="GO" id="GO:0008198">
    <property type="term" value="F:ferrous iron binding"/>
    <property type="evidence" value="ECO:0007669"/>
    <property type="project" value="TreeGrafter"/>
</dbReference>
<dbReference type="InterPro" id="IPR044862">
    <property type="entry name" value="Pro_4_hyd_alph_FE2OG_OXY"/>
</dbReference>
<evidence type="ECO:0000256" key="1">
    <source>
        <dbReference type="ARBA" id="ARBA00001961"/>
    </source>
</evidence>
<dbReference type="InterPro" id="IPR051559">
    <property type="entry name" value="HIF_prolyl_hydroxylases"/>
</dbReference>
<name>K6Y782_9ALTE</name>
<organism evidence="8 9">
    <name type="scientific">Brumicola pallidula DSM 14239 = ACAM 615</name>
    <dbReference type="NCBI Taxonomy" id="1121922"/>
    <lineage>
        <taxon>Bacteria</taxon>
        <taxon>Pseudomonadati</taxon>
        <taxon>Pseudomonadota</taxon>
        <taxon>Gammaproteobacteria</taxon>
        <taxon>Alteromonadales</taxon>
        <taxon>Alteromonadaceae</taxon>
        <taxon>Brumicola</taxon>
    </lineage>
</organism>
<protein>
    <submittedName>
        <fullName evidence="8">SM-20-related protein</fullName>
    </submittedName>
</protein>
<dbReference type="AlphaFoldDB" id="K6Y782"/>
<sequence length="227" mass="25856">MEVLNLHQLQTPVHLIEQQNQLLFAKVATDLTDKGYSIQPFALPLELSNNLLKQVSSMSSQAFVEAGIGRLRRHMHNDFVRRDEICWITGNSEAGAQWLDWTAQLQRYLNQHLFLGLFSFESHFAHYATGSFYKRHLDAFKGEANRVLSVVAYLNPHWQMGDGGELVLYQDEFDAQGLKVIPALGTLAIFLSEAFPHEVLPAQRDRYSIAGWYRINASSADRVDPPR</sequence>
<dbReference type="GO" id="GO:0031418">
    <property type="term" value="F:L-ascorbic acid binding"/>
    <property type="evidence" value="ECO:0007669"/>
    <property type="project" value="UniProtKB-KW"/>
</dbReference>
<evidence type="ECO:0000256" key="3">
    <source>
        <dbReference type="ARBA" id="ARBA00022896"/>
    </source>
</evidence>
<keyword evidence="9" id="KW-1185">Reference proteome</keyword>
<proteinExistence type="predicted"/>
<dbReference type="Gene3D" id="2.60.120.620">
    <property type="entry name" value="q2cbj1_9rhob like domain"/>
    <property type="match status" value="1"/>
</dbReference>
<dbReference type="SMART" id="SM00702">
    <property type="entry name" value="P4Hc"/>
    <property type="match status" value="1"/>
</dbReference>
<evidence type="ECO:0000256" key="2">
    <source>
        <dbReference type="ARBA" id="ARBA00022723"/>
    </source>
</evidence>
<keyword evidence="2" id="KW-0479">Metal-binding</keyword>
<dbReference type="PANTHER" id="PTHR12907">
    <property type="entry name" value="EGL NINE HOMOLOG-RELATED"/>
    <property type="match status" value="1"/>
</dbReference>
<dbReference type="Pfam" id="PF13640">
    <property type="entry name" value="2OG-FeII_Oxy_3"/>
    <property type="match status" value="1"/>
</dbReference>
<evidence type="ECO:0000256" key="4">
    <source>
        <dbReference type="ARBA" id="ARBA00022964"/>
    </source>
</evidence>
<dbReference type="GO" id="GO:0071456">
    <property type="term" value="P:cellular response to hypoxia"/>
    <property type="evidence" value="ECO:0007669"/>
    <property type="project" value="TreeGrafter"/>
</dbReference>
<evidence type="ECO:0000313" key="9">
    <source>
        <dbReference type="Proteomes" id="UP000006251"/>
    </source>
</evidence>
<comment type="caution">
    <text evidence="8">The sequence shown here is derived from an EMBL/GenBank/DDBJ whole genome shotgun (WGS) entry which is preliminary data.</text>
</comment>
<dbReference type="GO" id="GO:0031543">
    <property type="term" value="F:peptidyl-proline dioxygenase activity"/>
    <property type="evidence" value="ECO:0007669"/>
    <property type="project" value="TreeGrafter"/>
</dbReference>
<dbReference type="Proteomes" id="UP000006251">
    <property type="component" value="Unassembled WGS sequence"/>
</dbReference>
<dbReference type="STRING" id="1121922.GCA_000428905_01955"/>
<dbReference type="RefSeq" id="WP_006010951.1">
    <property type="nucleotide sequence ID" value="NZ_BAEQ01000028.1"/>
</dbReference>
<gene>
    <name evidence="8" type="ORF">GPAL_1782</name>
</gene>
<accession>K6Y782</accession>
<dbReference type="PANTHER" id="PTHR12907:SF26">
    <property type="entry name" value="HIF PROLYL HYDROXYLASE, ISOFORM C"/>
    <property type="match status" value="1"/>
</dbReference>
<dbReference type="EMBL" id="BAEQ01000028">
    <property type="protein sequence ID" value="GAC28644.1"/>
    <property type="molecule type" value="Genomic_DNA"/>
</dbReference>
<dbReference type="InterPro" id="IPR006620">
    <property type="entry name" value="Pro_4_hyd_alph"/>
</dbReference>
<comment type="cofactor">
    <cofactor evidence="1">
        <name>L-ascorbate</name>
        <dbReference type="ChEBI" id="CHEBI:38290"/>
    </cofactor>
</comment>
<evidence type="ECO:0000313" key="8">
    <source>
        <dbReference type="EMBL" id="GAC28644.1"/>
    </source>
</evidence>
<dbReference type="OrthoDB" id="9783171at2"/>
<keyword evidence="3" id="KW-0847">Vitamin C</keyword>
<keyword evidence="5" id="KW-0560">Oxidoreductase</keyword>
<keyword evidence="6" id="KW-0408">Iron</keyword>
<dbReference type="InterPro" id="IPR005123">
    <property type="entry name" value="Oxoglu/Fe-dep_dioxygenase_dom"/>
</dbReference>